<evidence type="ECO:0000313" key="4">
    <source>
        <dbReference type="Proteomes" id="UP000183832"/>
    </source>
</evidence>
<dbReference type="PANTHER" id="PTHR21398">
    <property type="entry name" value="AGAP007094-PA"/>
    <property type="match status" value="1"/>
</dbReference>
<keyword evidence="2" id="KW-0732">Signal</keyword>
<feature type="chain" id="PRO_5012136530" evidence="2">
    <location>
        <begin position="18"/>
        <end position="228"/>
    </location>
</feature>
<gene>
    <name evidence="3" type="primary">putative AGAP002973-PA</name>
    <name evidence="3" type="ORF">CLUMA_CG014259</name>
</gene>
<dbReference type="AlphaFoldDB" id="A0A1J1INI6"/>
<organism evidence="3 4">
    <name type="scientific">Clunio marinus</name>
    <dbReference type="NCBI Taxonomy" id="568069"/>
    <lineage>
        <taxon>Eukaryota</taxon>
        <taxon>Metazoa</taxon>
        <taxon>Ecdysozoa</taxon>
        <taxon>Arthropoda</taxon>
        <taxon>Hexapoda</taxon>
        <taxon>Insecta</taxon>
        <taxon>Pterygota</taxon>
        <taxon>Neoptera</taxon>
        <taxon>Endopterygota</taxon>
        <taxon>Diptera</taxon>
        <taxon>Nematocera</taxon>
        <taxon>Chironomoidea</taxon>
        <taxon>Chironomidae</taxon>
        <taxon>Clunio</taxon>
    </lineage>
</organism>
<protein>
    <submittedName>
        <fullName evidence="3">CLUMA_CG014259, isoform A</fullName>
    </submittedName>
</protein>
<feature type="region of interest" description="Disordered" evidence="1">
    <location>
        <begin position="96"/>
        <end position="120"/>
    </location>
</feature>
<dbReference type="Proteomes" id="UP000183832">
    <property type="component" value="Unassembled WGS sequence"/>
</dbReference>
<dbReference type="InterPro" id="IPR006631">
    <property type="entry name" value="DM4_12"/>
</dbReference>
<dbReference type="SMART" id="SM00718">
    <property type="entry name" value="DM4_12"/>
    <property type="match status" value="1"/>
</dbReference>
<name>A0A1J1INI6_9DIPT</name>
<dbReference type="Pfam" id="PF07841">
    <property type="entry name" value="DM4_12"/>
    <property type="match status" value="1"/>
</dbReference>
<evidence type="ECO:0000256" key="1">
    <source>
        <dbReference type="SAM" id="MobiDB-lite"/>
    </source>
</evidence>
<proteinExistence type="predicted"/>
<sequence>MNRTILIVALMCAEILASTRLELKESKFNQSEKILSRDKRYLLYVPNGGTAKFVSGFLGPIDIPLWQNINCLRNIQYQYPLPQNWTTFSSFPGFESVGNSSPSQGRHFGGEKSKVKPKPDSSRQIAYDLMETQLNKEGKNGHECMLRAICEIAETPVSHNGLVGELIQLFFTPGRHEKIQDDYIYARKAGLNRVDCEQLYPDCPLGHGILDSFSIIKNFEMYNWLNFK</sequence>
<feature type="signal peptide" evidence="2">
    <location>
        <begin position="1"/>
        <end position="17"/>
    </location>
</feature>
<dbReference type="PANTHER" id="PTHR21398:SF11">
    <property type="entry name" value="HDC15381-RELATED"/>
    <property type="match status" value="1"/>
</dbReference>
<accession>A0A1J1INI6</accession>
<dbReference type="OrthoDB" id="6358587at2759"/>
<evidence type="ECO:0000313" key="3">
    <source>
        <dbReference type="EMBL" id="CRL01116.1"/>
    </source>
</evidence>
<evidence type="ECO:0000256" key="2">
    <source>
        <dbReference type="SAM" id="SignalP"/>
    </source>
</evidence>
<dbReference type="EMBL" id="CVRI01000055">
    <property type="protein sequence ID" value="CRL01116.1"/>
    <property type="molecule type" value="Genomic_DNA"/>
</dbReference>
<keyword evidence="4" id="KW-1185">Reference proteome</keyword>
<reference evidence="3 4" key="1">
    <citation type="submission" date="2015-04" db="EMBL/GenBank/DDBJ databases">
        <authorList>
            <person name="Syromyatnikov M.Y."/>
            <person name="Popov V.N."/>
        </authorList>
    </citation>
    <scope>NUCLEOTIDE SEQUENCE [LARGE SCALE GENOMIC DNA]</scope>
</reference>
<feature type="compositionally biased region" description="Basic and acidic residues" evidence="1">
    <location>
        <begin position="108"/>
        <end position="120"/>
    </location>
</feature>